<dbReference type="Proteomes" id="UP000001058">
    <property type="component" value="Unassembled WGS sequence"/>
</dbReference>
<feature type="non-terminal residue" evidence="1">
    <location>
        <position position="260"/>
    </location>
</feature>
<sequence>MNACKDNRYLGSIPTHFLRAVQKKRPRTDDDAAVEAVVEVAPDPDAFLSIFTDAQKQHASSHGLMLNTEAGRVLAAILSWPSQYTLSASNEGTFLRAYEVCEKLCDVAGLCGDDFTDPRRQAATAFTDQLVTVLKEGPKPLKPVELQRLSAGLAAMCGGGGGRAKKPKQSSTRCCRTSTTLTDRILDDFQDDFLATSIFENIENLKPRLAKIVADFGGVDKVASLVGMKKHEKVTEDLVFDKLRGATKTKWRNTRHLKKG</sequence>
<accession>D8UHP9</accession>
<dbReference type="GeneID" id="9623307"/>
<gene>
    <name evidence="1" type="ORF">VOLCADRAFT_108005</name>
</gene>
<organism evidence="2">
    <name type="scientific">Volvox carteri f. nagariensis</name>
    <dbReference type="NCBI Taxonomy" id="3068"/>
    <lineage>
        <taxon>Eukaryota</taxon>
        <taxon>Viridiplantae</taxon>
        <taxon>Chlorophyta</taxon>
        <taxon>core chlorophytes</taxon>
        <taxon>Chlorophyceae</taxon>
        <taxon>CS clade</taxon>
        <taxon>Chlamydomonadales</taxon>
        <taxon>Volvocaceae</taxon>
        <taxon>Volvox</taxon>
    </lineage>
</organism>
<dbReference type="InParanoid" id="D8UHP9"/>
<dbReference type="OrthoDB" id="557121at2759"/>
<proteinExistence type="predicted"/>
<dbReference type="AlphaFoldDB" id="D8UHP9"/>
<reference evidence="1 2" key="1">
    <citation type="journal article" date="2010" name="Science">
        <title>Genomic analysis of organismal complexity in the multicellular green alga Volvox carteri.</title>
        <authorList>
            <person name="Prochnik S.E."/>
            <person name="Umen J."/>
            <person name="Nedelcu A.M."/>
            <person name="Hallmann A."/>
            <person name="Miller S.M."/>
            <person name="Nishii I."/>
            <person name="Ferris P."/>
            <person name="Kuo A."/>
            <person name="Mitros T."/>
            <person name="Fritz-Laylin L.K."/>
            <person name="Hellsten U."/>
            <person name="Chapman J."/>
            <person name="Simakov O."/>
            <person name="Rensing S.A."/>
            <person name="Terry A."/>
            <person name="Pangilinan J."/>
            <person name="Kapitonov V."/>
            <person name="Jurka J."/>
            <person name="Salamov A."/>
            <person name="Shapiro H."/>
            <person name="Schmutz J."/>
            <person name="Grimwood J."/>
            <person name="Lindquist E."/>
            <person name="Lucas S."/>
            <person name="Grigoriev I.V."/>
            <person name="Schmitt R."/>
            <person name="Kirk D."/>
            <person name="Rokhsar D.S."/>
        </authorList>
    </citation>
    <scope>NUCLEOTIDE SEQUENCE [LARGE SCALE GENOMIC DNA]</scope>
    <source>
        <strain evidence="2">f. Nagariensis / Eve</strain>
    </source>
</reference>
<dbReference type="RefSeq" id="XP_002958182.1">
    <property type="nucleotide sequence ID" value="XM_002958136.1"/>
</dbReference>
<protein>
    <submittedName>
        <fullName evidence="1">Uncharacterized protein</fullName>
    </submittedName>
</protein>
<dbReference type="KEGG" id="vcn:VOLCADRAFT_108005"/>
<dbReference type="EMBL" id="GL378408">
    <property type="protein sequence ID" value="EFJ40716.1"/>
    <property type="molecule type" value="Genomic_DNA"/>
</dbReference>
<evidence type="ECO:0000313" key="1">
    <source>
        <dbReference type="EMBL" id="EFJ40716.1"/>
    </source>
</evidence>
<name>D8UHP9_VOLCA</name>
<keyword evidence="2" id="KW-1185">Reference proteome</keyword>
<evidence type="ECO:0000313" key="2">
    <source>
        <dbReference type="Proteomes" id="UP000001058"/>
    </source>
</evidence>